<dbReference type="OrthoDB" id="4743586at2759"/>
<name>A0A8K0SPJ7_9HYPO</name>
<gene>
    <name evidence="2" type="ORF">B0I35DRAFT_412072</name>
</gene>
<dbReference type="Proteomes" id="UP000813444">
    <property type="component" value="Unassembled WGS sequence"/>
</dbReference>
<organism evidence="2 3">
    <name type="scientific">Stachybotrys elegans</name>
    <dbReference type="NCBI Taxonomy" id="80388"/>
    <lineage>
        <taxon>Eukaryota</taxon>
        <taxon>Fungi</taxon>
        <taxon>Dikarya</taxon>
        <taxon>Ascomycota</taxon>
        <taxon>Pezizomycotina</taxon>
        <taxon>Sordariomycetes</taxon>
        <taxon>Hypocreomycetidae</taxon>
        <taxon>Hypocreales</taxon>
        <taxon>Stachybotryaceae</taxon>
        <taxon>Stachybotrys</taxon>
    </lineage>
</organism>
<protein>
    <submittedName>
        <fullName evidence="2">Uncharacterized protein</fullName>
    </submittedName>
</protein>
<reference evidence="2" key="1">
    <citation type="journal article" date="2021" name="Nat. Commun.">
        <title>Genetic determinants of endophytism in the Arabidopsis root mycobiome.</title>
        <authorList>
            <person name="Mesny F."/>
            <person name="Miyauchi S."/>
            <person name="Thiergart T."/>
            <person name="Pickel B."/>
            <person name="Atanasova L."/>
            <person name="Karlsson M."/>
            <person name="Huettel B."/>
            <person name="Barry K.W."/>
            <person name="Haridas S."/>
            <person name="Chen C."/>
            <person name="Bauer D."/>
            <person name="Andreopoulos W."/>
            <person name="Pangilinan J."/>
            <person name="LaButti K."/>
            <person name="Riley R."/>
            <person name="Lipzen A."/>
            <person name="Clum A."/>
            <person name="Drula E."/>
            <person name="Henrissat B."/>
            <person name="Kohler A."/>
            <person name="Grigoriev I.V."/>
            <person name="Martin F.M."/>
            <person name="Hacquard S."/>
        </authorList>
    </citation>
    <scope>NUCLEOTIDE SEQUENCE</scope>
    <source>
        <strain evidence="2">MPI-CAGE-CH-0235</strain>
    </source>
</reference>
<evidence type="ECO:0000256" key="1">
    <source>
        <dbReference type="SAM" id="MobiDB-lite"/>
    </source>
</evidence>
<dbReference type="EMBL" id="JAGPNK010000012">
    <property type="protein sequence ID" value="KAH7310574.1"/>
    <property type="molecule type" value="Genomic_DNA"/>
</dbReference>
<feature type="region of interest" description="Disordered" evidence="1">
    <location>
        <begin position="154"/>
        <end position="183"/>
    </location>
</feature>
<comment type="caution">
    <text evidence="2">The sequence shown here is derived from an EMBL/GenBank/DDBJ whole genome shotgun (WGS) entry which is preliminary data.</text>
</comment>
<dbReference type="AlphaFoldDB" id="A0A8K0SPJ7"/>
<keyword evidence="3" id="KW-1185">Reference proteome</keyword>
<proteinExistence type="predicted"/>
<feature type="compositionally biased region" description="Basic and acidic residues" evidence="1">
    <location>
        <begin position="154"/>
        <end position="166"/>
    </location>
</feature>
<evidence type="ECO:0000313" key="3">
    <source>
        <dbReference type="Proteomes" id="UP000813444"/>
    </source>
</evidence>
<sequence length="350" mass="40102">MDSDTFHEQTECIERYMIEQELPKEWAINDEAPGEVDRVIKDWPTVVEHLSQEGLPVYQPMVGRGGKPHEHSQQYISLRNRLNPEFTDRMDIPLILMTRDIAPGQTPARGQWESSVRRDKKTVYVQFCKAPKDRVDEYIAQGWVFYQRKPGPRLAKEGQGFRDTRPKLPPTQDVVTTDKPAEDTDRHLGVGNSLLASTWAKDWKPGNLLGENGSNYFVKARSMTYCAPEHRGEVIDDRLATSAGHIQAPERPAYAGLGWGGHDQWNAWTGAGRAIPKEMVEKKDWSTDPMAPAKCYNEKGEFLGTWPALLPEDQLPKRREPPVPLYDVLHGVDKEKKAKERRKRQYEMSW</sequence>
<evidence type="ECO:0000313" key="2">
    <source>
        <dbReference type="EMBL" id="KAH7310574.1"/>
    </source>
</evidence>
<accession>A0A8K0SPJ7</accession>